<dbReference type="InterPro" id="IPR035418">
    <property type="entry name" value="AraC-bd_2"/>
</dbReference>
<dbReference type="Proteomes" id="UP000243799">
    <property type="component" value="Unassembled WGS sequence"/>
</dbReference>
<dbReference type="InterPro" id="IPR018060">
    <property type="entry name" value="HTH_AraC"/>
</dbReference>
<dbReference type="RefSeq" id="WP_143101854.1">
    <property type="nucleotide sequence ID" value="NZ_FOKG01000010.1"/>
</dbReference>
<evidence type="ECO:0000313" key="5">
    <source>
        <dbReference type="EMBL" id="SFB40690.1"/>
    </source>
</evidence>
<evidence type="ECO:0000256" key="3">
    <source>
        <dbReference type="ARBA" id="ARBA00023163"/>
    </source>
</evidence>
<keyword evidence="1" id="KW-0805">Transcription regulation</keyword>
<organism evidence="5 6">
    <name type="scientific">Amycolatopsis marina</name>
    <dbReference type="NCBI Taxonomy" id="490629"/>
    <lineage>
        <taxon>Bacteria</taxon>
        <taxon>Bacillati</taxon>
        <taxon>Actinomycetota</taxon>
        <taxon>Actinomycetes</taxon>
        <taxon>Pseudonocardiales</taxon>
        <taxon>Pseudonocardiaceae</taxon>
        <taxon>Amycolatopsis</taxon>
    </lineage>
</organism>
<accession>A0A1I1AWH4</accession>
<keyword evidence="6" id="KW-1185">Reference proteome</keyword>
<dbReference type="GO" id="GO:0003700">
    <property type="term" value="F:DNA-binding transcription factor activity"/>
    <property type="evidence" value="ECO:0007669"/>
    <property type="project" value="InterPro"/>
</dbReference>
<reference evidence="6" key="1">
    <citation type="submission" date="2016-10" db="EMBL/GenBank/DDBJ databases">
        <authorList>
            <person name="Varghese N."/>
            <person name="Submissions S."/>
        </authorList>
    </citation>
    <scope>NUCLEOTIDE SEQUENCE [LARGE SCALE GENOMIC DNA]</scope>
    <source>
        <strain evidence="6">CGMCC 4.3568</strain>
    </source>
</reference>
<dbReference type="InterPro" id="IPR050204">
    <property type="entry name" value="AraC_XylS_family_regulators"/>
</dbReference>
<name>A0A1I1AWH4_9PSEU</name>
<keyword evidence="3" id="KW-0804">Transcription</keyword>
<dbReference type="AlphaFoldDB" id="A0A1I1AWH4"/>
<dbReference type="OrthoDB" id="9799345at2"/>
<dbReference type="STRING" id="490629.SAMN05216266_110102"/>
<dbReference type="PROSITE" id="PS01124">
    <property type="entry name" value="HTH_ARAC_FAMILY_2"/>
    <property type="match status" value="1"/>
</dbReference>
<evidence type="ECO:0000313" key="6">
    <source>
        <dbReference type="Proteomes" id="UP000243799"/>
    </source>
</evidence>
<dbReference type="PANTHER" id="PTHR46796">
    <property type="entry name" value="HTH-TYPE TRANSCRIPTIONAL ACTIVATOR RHAS-RELATED"/>
    <property type="match status" value="1"/>
</dbReference>
<dbReference type="Pfam" id="PF12833">
    <property type="entry name" value="HTH_18"/>
    <property type="match status" value="1"/>
</dbReference>
<feature type="domain" description="HTH araC/xylS-type" evidence="4">
    <location>
        <begin position="214"/>
        <end position="315"/>
    </location>
</feature>
<evidence type="ECO:0000259" key="4">
    <source>
        <dbReference type="PROSITE" id="PS01124"/>
    </source>
</evidence>
<evidence type="ECO:0000256" key="1">
    <source>
        <dbReference type="ARBA" id="ARBA00023015"/>
    </source>
</evidence>
<sequence length="321" mass="36228">MAPAGYVVTSSSTDTVDPRERTDYWREVINSYQCQFAYDFANPQGFSGRTVLQRSPTYQLVAWQAREQWIHRTASQIKSDPDGDYRLVLPVNGRVVVRQRAEEKALHPGSATLLTLEQPFDLWQSSDHRGLVLTIPRTEIEHRLRTSDPATLVVDMASGLGDVVRMMVMGAFSQRQQLTGAQFDAVCDKVVELLCMLATGDDRPGDSTRPVIATMVRRYVREHIADPGLSGETVARALGWSLRTVQNALQRSGTTLRDVVRDERLRVARERLQDPRYDDWTIARLGNSVGFSSASAFTVAFRGRYGVQPRQVRRESREADR</sequence>
<protein>
    <submittedName>
        <fullName evidence="5">Transcriptional regulator, AraC family</fullName>
    </submittedName>
</protein>
<evidence type="ECO:0000256" key="2">
    <source>
        <dbReference type="ARBA" id="ARBA00023125"/>
    </source>
</evidence>
<dbReference type="EMBL" id="FOKG01000010">
    <property type="protein sequence ID" value="SFB40690.1"/>
    <property type="molecule type" value="Genomic_DNA"/>
</dbReference>
<dbReference type="InterPro" id="IPR009057">
    <property type="entry name" value="Homeodomain-like_sf"/>
</dbReference>
<keyword evidence="2" id="KW-0238">DNA-binding</keyword>
<dbReference type="SUPFAM" id="SSF46689">
    <property type="entry name" value="Homeodomain-like"/>
    <property type="match status" value="1"/>
</dbReference>
<gene>
    <name evidence="5" type="ORF">SAMN05216266_110102</name>
</gene>
<dbReference type="Pfam" id="PF14525">
    <property type="entry name" value="AraC_binding_2"/>
    <property type="match status" value="1"/>
</dbReference>
<dbReference type="GO" id="GO:0043565">
    <property type="term" value="F:sequence-specific DNA binding"/>
    <property type="evidence" value="ECO:0007669"/>
    <property type="project" value="InterPro"/>
</dbReference>
<dbReference type="PANTHER" id="PTHR46796:SF6">
    <property type="entry name" value="ARAC SUBFAMILY"/>
    <property type="match status" value="1"/>
</dbReference>
<proteinExistence type="predicted"/>
<dbReference type="SMART" id="SM00342">
    <property type="entry name" value="HTH_ARAC"/>
    <property type="match status" value="1"/>
</dbReference>
<dbReference type="Gene3D" id="1.10.10.60">
    <property type="entry name" value="Homeodomain-like"/>
    <property type="match status" value="1"/>
</dbReference>